<dbReference type="GO" id="GO:0016887">
    <property type="term" value="F:ATP hydrolysis activity"/>
    <property type="evidence" value="ECO:0007669"/>
    <property type="project" value="InterPro"/>
</dbReference>
<evidence type="ECO:0008006" key="5">
    <source>
        <dbReference type="Google" id="ProtNLM"/>
    </source>
</evidence>
<proteinExistence type="predicted"/>
<dbReference type="GO" id="GO:0005524">
    <property type="term" value="F:ATP binding"/>
    <property type="evidence" value="ECO:0007669"/>
    <property type="project" value="UniProtKB-KW"/>
</dbReference>
<evidence type="ECO:0000256" key="1">
    <source>
        <dbReference type="ARBA" id="ARBA00022741"/>
    </source>
</evidence>
<dbReference type="AlphaFoldDB" id="A0A328HD82"/>
<dbReference type="InterPro" id="IPR005654">
    <property type="entry name" value="ATPase_AFG1-like"/>
</dbReference>
<dbReference type="EMBL" id="QLNP01000098">
    <property type="protein sequence ID" value="RAM36124.1"/>
    <property type="molecule type" value="Genomic_DNA"/>
</dbReference>
<reference evidence="3 4" key="1">
    <citation type="submission" date="2018-04" db="EMBL/GenBank/DDBJ databases">
        <title>Bacteria isolated from cave deposits of Manipur.</title>
        <authorList>
            <person name="Sahoo D."/>
            <person name="Sarangthem I."/>
            <person name="Nandeibam J."/>
        </authorList>
    </citation>
    <scope>NUCLEOTIDE SEQUENCE [LARGE SCALE GENOMIC DNA]</scope>
    <source>
        <strain evidence="4">mrc11</strain>
    </source>
</reference>
<dbReference type="Proteomes" id="UP000249166">
    <property type="component" value="Unassembled WGS sequence"/>
</dbReference>
<sequence>MGLRLSHGDAADGRHRRADVCHLQAEGLALVAGFDQGLVITPGTERQLGAYGLFRPSPSQRDVLALPTGPLPVKGADPDILWASFAELCGGARAAADYVLLAGRFPAWVVDAIPLPSAESAAGTADWQRFLALLDVLHERDITPFLIAPAPLGDPLGAPAGSVPVELAAVLSRIDQRLSALRRLESDEQLADEQSRGC</sequence>
<protein>
    <recommendedName>
        <fullName evidence="5">Cell division protein ZapE</fullName>
    </recommendedName>
</protein>
<evidence type="ECO:0000313" key="4">
    <source>
        <dbReference type="Proteomes" id="UP000249166"/>
    </source>
</evidence>
<accession>A0A328HD82</accession>
<evidence type="ECO:0000313" key="3">
    <source>
        <dbReference type="EMBL" id="RAM36124.1"/>
    </source>
</evidence>
<keyword evidence="1" id="KW-0547">Nucleotide-binding</keyword>
<organism evidence="3 4">
    <name type="scientific">Arthrobacter globiformis</name>
    <dbReference type="NCBI Taxonomy" id="1665"/>
    <lineage>
        <taxon>Bacteria</taxon>
        <taxon>Bacillati</taxon>
        <taxon>Actinomycetota</taxon>
        <taxon>Actinomycetes</taxon>
        <taxon>Micrococcales</taxon>
        <taxon>Micrococcaceae</taxon>
        <taxon>Arthrobacter</taxon>
    </lineage>
</organism>
<gene>
    <name evidence="3" type="ORF">DBZ45_18480</name>
</gene>
<dbReference type="OrthoDB" id="9774491at2"/>
<comment type="caution">
    <text evidence="3">The sequence shown here is derived from an EMBL/GenBank/DDBJ whole genome shotgun (WGS) entry which is preliminary data.</text>
</comment>
<evidence type="ECO:0000256" key="2">
    <source>
        <dbReference type="ARBA" id="ARBA00022840"/>
    </source>
</evidence>
<name>A0A328HD82_ARTGO</name>
<dbReference type="Pfam" id="PF03969">
    <property type="entry name" value="AFG1_ATPase"/>
    <property type="match status" value="1"/>
</dbReference>
<keyword evidence="2" id="KW-0067">ATP-binding</keyword>